<protein>
    <recommendedName>
        <fullName evidence="5">5-formyltetrahydrofolate cyclo-ligase</fullName>
        <ecNumber evidence="5">6.3.3.2</ecNumber>
    </recommendedName>
</protein>
<dbReference type="NCBIfam" id="TIGR02727">
    <property type="entry name" value="MTHFS_bact"/>
    <property type="match status" value="1"/>
</dbReference>
<dbReference type="GO" id="GO:0046872">
    <property type="term" value="F:metal ion binding"/>
    <property type="evidence" value="ECO:0007669"/>
    <property type="project" value="UniProtKB-KW"/>
</dbReference>
<evidence type="ECO:0000256" key="4">
    <source>
        <dbReference type="PIRSR" id="PIRSR006806-1"/>
    </source>
</evidence>
<keyword evidence="7" id="KW-1185">Reference proteome</keyword>
<feature type="binding site" evidence="4">
    <location>
        <position position="53"/>
    </location>
    <ligand>
        <name>substrate</name>
    </ligand>
</feature>
<dbReference type="PANTHER" id="PTHR23407:SF1">
    <property type="entry name" value="5-FORMYLTETRAHYDROFOLATE CYCLO-LIGASE"/>
    <property type="match status" value="1"/>
</dbReference>
<comment type="caution">
    <text evidence="6">The sequence shown here is derived from an EMBL/GenBank/DDBJ whole genome shotgun (WGS) entry which is preliminary data.</text>
</comment>
<keyword evidence="5" id="KW-0479">Metal-binding</keyword>
<feature type="binding site" evidence="4">
    <location>
        <begin position="9"/>
        <end position="13"/>
    </location>
    <ligand>
        <name>ATP</name>
        <dbReference type="ChEBI" id="CHEBI:30616"/>
    </ligand>
</feature>
<name>A0A5C5YPA0_9BACT</name>
<keyword evidence="2 4" id="KW-0547">Nucleotide-binding</keyword>
<reference evidence="6 7" key="1">
    <citation type="submission" date="2019-02" db="EMBL/GenBank/DDBJ databases">
        <title>Deep-cultivation of Planctomycetes and their phenomic and genomic characterization uncovers novel biology.</title>
        <authorList>
            <person name="Wiegand S."/>
            <person name="Jogler M."/>
            <person name="Boedeker C."/>
            <person name="Pinto D."/>
            <person name="Vollmers J."/>
            <person name="Rivas-Marin E."/>
            <person name="Kohn T."/>
            <person name="Peeters S.H."/>
            <person name="Heuer A."/>
            <person name="Rast P."/>
            <person name="Oberbeckmann S."/>
            <person name="Bunk B."/>
            <person name="Jeske O."/>
            <person name="Meyerdierks A."/>
            <person name="Storesund J.E."/>
            <person name="Kallscheuer N."/>
            <person name="Luecker S."/>
            <person name="Lage O.M."/>
            <person name="Pohl T."/>
            <person name="Merkel B.J."/>
            <person name="Hornburger P."/>
            <person name="Mueller R.-W."/>
            <person name="Bruemmer F."/>
            <person name="Labrenz M."/>
            <person name="Spormann A.M."/>
            <person name="Op Den Camp H."/>
            <person name="Overmann J."/>
            <person name="Amann R."/>
            <person name="Jetten M.S.M."/>
            <person name="Mascher T."/>
            <person name="Medema M.H."/>
            <person name="Devos D.P."/>
            <person name="Kaster A.-K."/>
            <person name="Ovreas L."/>
            <person name="Rohde M."/>
            <person name="Galperin M.Y."/>
            <person name="Jogler C."/>
        </authorList>
    </citation>
    <scope>NUCLEOTIDE SEQUENCE [LARGE SCALE GENOMIC DNA]</scope>
    <source>
        <strain evidence="6 7">CA13</strain>
    </source>
</reference>
<gene>
    <name evidence="6" type="ORF">CA13_70940</name>
</gene>
<evidence type="ECO:0000313" key="7">
    <source>
        <dbReference type="Proteomes" id="UP000315010"/>
    </source>
</evidence>
<dbReference type="PIRSF" id="PIRSF006806">
    <property type="entry name" value="FTHF_cligase"/>
    <property type="match status" value="1"/>
</dbReference>
<proteinExistence type="inferred from homology"/>
<dbReference type="Proteomes" id="UP000315010">
    <property type="component" value="Unassembled WGS sequence"/>
</dbReference>
<feature type="binding site" evidence="4">
    <location>
        <position position="58"/>
    </location>
    <ligand>
        <name>substrate</name>
    </ligand>
</feature>
<dbReference type="GO" id="GO:0035999">
    <property type="term" value="P:tetrahydrofolate interconversion"/>
    <property type="evidence" value="ECO:0007669"/>
    <property type="project" value="TreeGrafter"/>
</dbReference>
<dbReference type="Gene3D" id="3.40.50.10420">
    <property type="entry name" value="NagB/RpiA/CoA transferase-like"/>
    <property type="match status" value="1"/>
</dbReference>
<dbReference type="PANTHER" id="PTHR23407">
    <property type="entry name" value="ATPASE INHIBITOR/5-FORMYLTETRAHYDROFOLATE CYCLO-LIGASE"/>
    <property type="match status" value="1"/>
</dbReference>
<evidence type="ECO:0000256" key="5">
    <source>
        <dbReference type="RuleBase" id="RU361279"/>
    </source>
</evidence>
<sequence>MEIEPTELKKQIRRIALAFRREQVDKDALSQRITERVFLLHAYQQARCVMWYLDARDEVRTQHAIPEALKSDKRIVVPYCEQERLGLFHLEAISELETGAYKILEPRSNLRKSRGRLVDIGEVDLVLVPGVAFDKLGGRIGHGKGYYDKLLQHARPDTTLVGLAFECQMNESLPMNELDIFMDMVVTETQIYNRPRQ</sequence>
<dbReference type="EMBL" id="SJPJ01000002">
    <property type="protein sequence ID" value="TWT76598.1"/>
    <property type="molecule type" value="Genomic_DNA"/>
</dbReference>
<dbReference type="GO" id="GO:0005524">
    <property type="term" value="F:ATP binding"/>
    <property type="evidence" value="ECO:0007669"/>
    <property type="project" value="UniProtKB-KW"/>
</dbReference>
<dbReference type="SUPFAM" id="SSF100950">
    <property type="entry name" value="NagB/RpiA/CoA transferase-like"/>
    <property type="match status" value="1"/>
</dbReference>
<dbReference type="RefSeq" id="WP_146404339.1">
    <property type="nucleotide sequence ID" value="NZ_SJPJ01000002.1"/>
</dbReference>
<dbReference type="OrthoDB" id="9801938at2"/>
<dbReference type="EC" id="6.3.3.2" evidence="5"/>
<evidence type="ECO:0000256" key="1">
    <source>
        <dbReference type="ARBA" id="ARBA00010638"/>
    </source>
</evidence>
<evidence type="ECO:0000313" key="6">
    <source>
        <dbReference type="EMBL" id="TWT76598.1"/>
    </source>
</evidence>
<dbReference type="InterPro" id="IPR037171">
    <property type="entry name" value="NagB/RpiA_transferase-like"/>
</dbReference>
<organism evidence="6 7">
    <name type="scientific">Novipirellula herctigrandis</name>
    <dbReference type="NCBI Taxonomy" id="2527986"/>
    <lineage>
        <taxon>Bacteria</taxon>
        <taxon>Pseudomonadati</taxon>
        <taxon>Planctomycetota</taxon>
        <taxon>Planctomycetia</taxon>
        <taxon>Pirellulales</taxon>
        <taxon>Pirellulaceae</taxon>
        <taxon>Novipirellula</taxon>
    </lineage>
</organism>
<feature type="binding site" evidence="4">
    <location>
        <begin position="139"/>
        <end position="147"/>
    </location>
    <ligand>
        <name>ATP</name>
        <dbReference type="ChEBI" id="CHEBI:30616"/>
    </ligand>
</feature>
<dbReference type="GO" id="GO:0009396">
    <property type="term" value="P:folic acid-containing compound biosynthetic process"/>
    <property type="evidence" value="ECO:0007669"/>
    <property type="project" value="TreeGrafter"/>
</dbReference>
<dbReference type="InterPro" id="IPR002698">
    <property type="entry name" value="FTHF_cligase"/>
</dbReference>
<evidence type="ECO:0000256" key="3">
    <source>
        <dbReference type="ARBA" id="ARBA00022840"/>
    </source>
</evidence>
<dbReference type="AlphaFoldDB" id="A0A5C5YPA0"/>
<comment type="cofactor">
    <cofactor evidence="5">
        <name>Mg(2+)</name>
        <dbReference type="ChEBI" id="CHEBI:18420"/>
    </cofactor>
</comment>
<comment type="similarity">
    <text evidence="1 5">Belongs to the 5-formyltetrahydrofolate cyclo-ligase family.</text>
</comment>
<dbReference type="GO" id="GO:0030272">
    <property type="term" value="F:5-formyltetrahydrofolate cyclo-ligase activity"/>
    <property type="evidence" value="ECO:0007669"/>
    <property type="project" value="UniProtKB-EC"/>
</dbReference>
<evidence type="ECO:0000256" key="2">
    <source>
        <dbReference type="ARBA" id="ARBA00022741"/>
    </source>
</evidence>
<keyword evidence="5" id="KW-0460">Magnesium</keyword>
<keyword evidence="3 4" id="KW-0067">ATP-binding</keyword>
<dbReference type="InterPro" id="IPR024185">
    <property type="entry name" value="FTHF_cligase-like_sf"/>
</dbReference>
<accession>A0A5C5YPA0</accession>
<dbReference type="Pfam" id="PF01812">
    <property type="entry name" value="5-FTHF_cyc-lig"/>
    <property type="match status" value="1"/>
</dbReference>
<comment type="catalytic activity">
    <reaction evidence="5">
        <text>(6S)-5-formyl-5,6,7,8-tetrahydrofolate + ATP = (6R)-5,10-methenyltetrahydrofolate + ADP + phosphate</text>
        <dbReference type="Rhea" id="RHEA:10488"/>
        <dbReference type="ChEBI" id="CHEBI:30616"/>
        <dbReference type="ChEBI" id="CHEBI:43474"/>
        <dbReference type="ChEBI" id="CHEBI:57455"/>
        <dbReference type="ChEBI" id="CHEBI:57457"/>
        <dbReference type="ChEBI" id="CHEBI:456216"/>
        <dbReference type="EC" id="6.3.3.2"/>
    </reaction>
</comment>
<keyword evidence="6" id="KW-0436">Ligase</keyword>